<evidence type="ECO:0000256" key="1">
    <source>
        <dbReference type="SAM" id="SignalP"/>
    </source>
</evidence>
<dbReference type="AlphaFoldDB" id="A0A243WAE6"/>
<evidence type="ECO:0000313" key="3">
    <source>
        <dbReference type="Proteomes" id="UP000194873"/>
    </source>
</evidence>
<sequence>MKRALLLSIVAGGLFAFTSPATTPPARVAPKTLASLFDQYWEEQAKLYPLQATSQGDNRYNDQLPNDQTRAFRRQLQTFYQTYLTELKKYDRSKLPATDQTSYDIFQFEMERQLSNLKQRTWMMPFAQTGGLPSAMAQLGAGTGAQPFKTSKDYDDWLARVHGFTAWSDSAIANFRQGMATGIVLPKALVVKMIPQLDAMVVADPAKSMFYGPITNLPATVSAADKARLTTAYQQAILTEVVPSYQKLSAFLKTEYLPKARATSGVNALAGGKEIYANAVRYYTTTTTAPAQIHEIGVREVKRIRTEMEQVQQQVGFSGDLNAFFEYMRTEPKFMPFKTPEEVLAVYRGVQARITPSLPKMFGRTPKAPFEIRQTEAFRAASASAQYNRASPDGSRPGIFYVPIVDATKYNVTRGMDALFLHEAIPGHHYQIALQQENTDLPKFRRFASYSAFSEGWGLYAESLGKELGVYTDPYQYMGALGTEIHRAVRLVVDVGLHTGELTREQAIKYMMDNEPINEQAATAEIERYMATPGQALSYKMGSLKIQELRARYEKQLGNKFNLREFHDELLRDGSMPLAVLDKKMDAWAAKQKQTQ</sequence>
<feature type="chain" id="PRO_5012851461" description="DUF885 domain-containing protein" evidence="1">
    <location>
        <begin position="22"/>
        <end position="596"/>
    </location>
</feature>
<proteinExistence type="predicted"/>
<name>A0A243WAE6_9BACT</name>
<dbReference type="RefSeq" id="WP_086596040.1">
    <property type="nucleotide sequence ID" value="NZ_MTSE01000014.1"/>
</dbReference>
<keyword evidence="3" id="KW-1185">Reference proteome</keyword>
<comment type="caution">
    <text evidence="2">The sequence shown here is derived from an EMBL/GenBank/DDBJ whole genome shotgun (WGS) entry which is preliminary data.</text>
</comment>
<accession>A0A243WAE6</accession>
<gene>
    <name evidence="2" type="ORF">BXP70_20795</name>
</gene>
<reference evidence="2 3" key="1">
    <citation type="submission" date="2017-01" db="EMBL/GenBank/DDBJ databases">
        <title>A new Hymenobacter.</title>
        <authorList>
            <person name="Liang Y."/>
            <person name="Feng F."/>
        </authorList>
    </citation>
    <scope>NUCLEOTIDE SEQUENCE [LARGE SCALE GENOMIC DNA]</scope>
    <source>
        <strain evidence="2">MIMBbqt21</strain>
    </source>
</reference>
<evidence type="ECO:0008006" key="4">
    <source>
        <dbReference type="Google" id="ProtNLM"/>
    </source>
</evidence>
<dbReference type="OrthoDB" id="9760040at2"/>
<organism evidence="2 3">
    <name type="scientific">Hymenobacter crusticola</name>
    <dbReference type="NCBI Taxonomy" id="1770526"/>
    <lineage>
        <taxon>Bacteria</taxon>
        <taxon>Pseudomonadati</taxon>
        <taxon>Bacteroidota</taxon>
        <taxon>Cytophagia</taxon>
        <taxon>Cytophagales</taxon>
        <taxon>Hymenobacteraceae</taxon>
        <taxon>Hymenobacter</taxon>
    </lineage>
</organism>
<protein>
    <recommendedName>
        <fullName evidence="4">DUF885 domain-containing protein</fullName>
    </recommendedName>
</protein>
<dbReference type="PANTHER" id="PTHR33361:SF16">
    <property type="entry name" value="DUF885 DOMAIN-CONTAINING PROTEIN"/>
    <property type="match status" value="1"/>
</dbReference>
<dbReference type="Pfam" id="PF05960">
    <property type="entry name" value="DUF885"/>
    <property type="match status" value="1"/>
</dbReference>
<dbReference type="Proteomes" id="UP000194873">
    <property type="component" value="Unassembled WGS sequence"/>
</dbReference>
<feature type="signal peptide" evidence="1">
    <location>
        <begin position="1"/>
        <end position="21"/>
    </location>
</feature>
<keyword evidence="1" id="KW-0732">Signal</keyword>
<evidence type="ECO:0000313" key="2">
    <source>
        <dbReference type="EMBL" id="OUJ71792.1"/>
    </source>
</evidence>
<dbReference type="EMBL" id="MTSE01000014">
    <property type="protein sequence ID" value="OUJ71792.1"/>
    <property type="molecule type" value="Genomic_DNA"/>
</dbReference>
<dbReference type="PANTHER" id="PTHR33361">
    <property type="entry name" value="GLR0591 PROTEIN"/>
    <property type="match status" value="1"/>
</dbReference>
<dbReference type="InterPro" id="IPR010281">
    <property type="entry name" value="DUF885"/>
</dbReference>